<dbReference type="OrthoDB" id="8421690at2"/>
<dbReference type="CDD" id="cd00397">
    <property type="entry name" value="DNA_BRE_C"/>
    <property type="match status" value="1"/>
</dbReference>
<dbReference type="PANTHER" id="PTHR30349">
    <property type="entry name" value="PHAGE INTEGRASE-RELATED"/>
    <property type="match status" value="1"/>
</dbReference>
<proteinExistence type="predicted"/>
<dbReference type="InterPro" id="IPR010998">
    <property type="entry name" value="Integrase_recombinase_N"/>
</dbReference>
<dbReference type="InterPro" id="IPR050090">
    <property type="entry name" value="Tyrosine_recombinase_XerCD"/>
</dbReference>
<dbReference type="PROSITE" id="PS51900">
    <property type="entry name" value="CB"/>
    <property type="match status" value="1"/>
</dbReference>
<dbReference type="GeneID" id="98662351"/>
<dbReference type="EMBL" id="QIBZ01000005">
    <property type="protein sequence ID" value="RNM35801.1"/>
    <property type="molecule type" value="Genomic_DNA"/>
</dbReference>
<reference evidence="7" key="1">
    <citation type="submission" date="2018-05" db="EMBL/GenBank/DDBJ databases">
        <title>Genome Sequencing of selected type strains of the family Eggerthellaceae.</title>
        <authorList>
            <person name="Danylec N."/>
            <person name="Stoll D.A."/>
            <person name="Doetsch A."/>
            <person name="Huch M."/>
        </authorList>
    </citation>
    <scope>NUCLEOTIDE SEQUENCE [LARGE SCALE GENOMIC DNA]</scope>
    <source>
        <strain evidence="7">DSM 22006</strain>
    </source>
</reference>
<dbReference type="InterPro" id="IPR013762">
    <property type="entry name" value="Integrase-like_cat_sf"/>
</dbReference>
<feature type="domain" description="Core-binding (CB)" evidence="5">
    <location>
        <begin position="448"/>
        <end position="540"/>
    </location>
</feature>
<dbReference type="GO" id="GO:0006310">
    <property type="term" value="P:DNA recombination"/>
    <property type="evidence" value="ECO:0007669"/>
    <property type="project" value="UniProtKB-KW"/>
</dbReference>
<sequence>MIRQPEEALEHIRESARSGKRNNLRTHVARAATACDLASLAACIESRSLLSLCSDLRESMSPQSFPTFCAVALTAMFSEEELGDYFFDVLVSMHEDEAAWVRRDMKRLYREITGSVYCLNHMTTNPLPRIYHDAYRRRFYLRYRFPVQIRDRAVEAIERREPLAAVCREFEEKYHGSFHDSFLMWLDNAVVEEVGEEAFAAYVRDMVEQYASGLPGRCYLHFSYERLTTYIFGYSRLPVSEFRKYKAIRPHSGCDSYRRLHEILAREMLPYTYAVTQNRTAVYDFLDLSAEERACYDEKAVKVDRSFVPAGLLAAGDSQLAVPELPGGVSFEELLGACDAFFAGKYLAPDSPRGPILPLHRFRRDFKEHLAAEDARMCAAFRMTRRTPALASAFDEHLEGKIAGLRRLMFDGNADDVASDKAEVWIYIPKGETFTGRSVDFSSLGSAGAFQQDAREFLRSLYRRAASADNPRALGRIPEAMGDLLRVLAILGGEYGIARPEDVGELHILAVLSHLSKEGLAPSTLSGYLCSCRAFFQHLVACGRLVLDPTANLAVKRGFDCSKLTPEIPEDILAFLEGHIDELGSSACRLMFKLAMETGWRISDIRCIRVEDITAEDPASGMPQVRARSPKTAASRIKRRLGDKIFAVISPGLHSEIEAYIEETSALREMYGVETLFFSIDNGVRGEFSATTFNNAVNRLLERYGMQSIVEGWEAFTSRQTRKTVAVELVSSGAPLTAVQKQLGHVGQGTTERIYAEVRMKRIAELNSEFFQQRFNLLIESGRLDLYTEEERRWLYVDFCTNRRNVELGVCSKHPSEGRCADLGNISCASCPKLCTGRAFQARWQELYEDSSRLLAQFEAKYAELDIPMDEYEGYTEYAQERTLNERYRAVLDAIEEGVTHA</sequence>
<keyword evidence="2" id="KW-0233">DNA recombination</keyword>
<dbReference type="PROSITE" id="PS51898">
    <property type="entry name" value="TYR_RECOMBINASE"/>
    <property type="match status" value="1"/>
</dbReference>
<protein>
    <recommendedName>
        <fullName evidence="8">Tyr recombinase domain-containing protein</fullName>
    </recommendedName>
</protein>
<evidence type="ECO:0000313" key="7">
    <source>
        <dbReference type="Proteomes" id="UP000271472"/>
    </source>
</evidence>
<dbReference type="Pfam" id="PF00589">
    <property type="entry name" value="Phage_integrase"/>
    <property type="match status" value="1"/>
</dbReference>
<dbReference type="Gene3D" id="1.10.150.130">
    <property type="match status" value="1"/>
</dbReference>
<evidence type="ECO:0008006" key="8">
    <source>
        <dbReference type="Google" id="ProtNLM"/>
    </source>
</evidence>
<name>A0A3N0IFL1_9ACTN</name>
<dbReference type="RefSeq" id="WP_123219224.1">
    <property type="nucleotide sequence ID" value="NZ_JACHYQ010000001.1"/>
</dbReference>
<dbReference type="AlphaFoldDB" id="A0A3N0IFL1"/>
<evidence type="ECO:0000256" key="2">
    <source>
        <dbReference type="ARBA" id="ARBA00023172"/>
    </source>
</evidence>
<dbReference type="InterPro" id="IPR002104">
    <property type="entry name" value="Integrase_catalytic"/>
</dbReference>
<dbReference type="SUPFAM" id="SSF56349">
    <property type="entry name" value="DNA breaking-rejoining enzymes"/>
    <property type="match status" value="1"/>
</dbReference>
<keyword evidence="1 3" id="KW-0238">DNA-binding</keyword>
<dbReference type="GO" id="GO:0003677">
    <property type="term" value="F:DNA binding"/>
    <property type="evidence" value="ECO:0007669"/>
    <property type="project" value="UniProtKB-UniRule"/>
</dbReference>
<evidence type="ECO:0000259" key="5">
    <source>
        <dbReference type="PROSITE" id="PS51900"/>
    </source>
</evidence>
<dbReference type="InterPro" id="IPR011010">
    <property type="entry name" value="DNA_brk_join_enz"/>
</dbReference>
<dbReference type="PANTHER" id="PTHR30349:SF81">
    <property type="entry name" value="TYROSINE RECOMBINASE XERC"/>
    <property type="match status" value="1"/>
</dbReference>
<feature type="domain" description="Tyr recombinase" evidence="4">
    <location>
        <begin position="563"/>
        <end position="768"/>
    </location>
</feature>
<gene>
    <name evidence="6" type="ORF">DMP05_03735</name>
</gene>
<evidence type="ECO:0000313" key="6">
    <source>
        <dbReference type="EMBL" id="RNM35801.1"/>
    </source>
</evidence>
<keyword evidence="7" id="KW-1185">Reference proteome</keyword>
<dbReference type="InterPro" id="IPR044068">
    <property type="entry name" value="CB"/>
</dbReference>
<evidence type="ECO:0000256" key="1">
    <source>
        <dbReference type="ARBA" id="ARBA00023125"/>
    </source>
</evidence>
<accession>A0A3N0IFL1</accession>
<dbReference type="GO" id="GO:0015074">
    <property type="term" value="P:DNA integration"/>
    <property type="evidence" value="ECO:0007669"/>
    <property type="project" value="InterPro"/>
</dbReference>
<dbReference type="Proteomes" id="UP000271472">
    <property type="component" value="Unassembled WGS sequence"/>
</dbReference>
<evidence type="ECO:0000259" key="4">
    <source>
        <dbReference type="PROSITE" id="PS51898"/>
    </source>
</evidence>
<evidence type="ECO:0000256" key="3">
    <source>
        <dbReference type="PROSITE-ProRule" id="PRU01248"/>
    </source>
</evidence>
<organism evidence="6 7">
    <name type="scientific">Slackia isoflavoniconvertens</name>
    <dbReference type="NCBI Taxonomy" id="572010"/>
    <lineage>
        <taxon>Bacteria</taxon>
        <taxon>Bacillati</taxon>
        <taxon>Actinomycetota</taxon>
        <taxon>Coriobacteriia</taxon>
        <taxon>Eggerthellales</taxon>
        <taxon>Eggerthellaceae</taxon>
        <taxon>Slackia</taxon>
    </lineage>
</organism>
<dbReference type="Gene3D" id="1.10.443.10">
    <property type="entry name" value="Intergrase catalytic core"/>
    <property type="match status" value="1"/>
</dbReference>
<comment type="caution">
    <text evidence="6">The sequence shown here is derived from an EMBL/GenBank/DDBJ whole genome shotgun (WGS) entry which is preliminary data.</text>
</comment>